<reference evidence="16 17" key="1">
    <citation type="submission" date="2020-09" db="EMBL/GenBank/DDBJ databases">
        <title>Characterization and genome sequencing of Ruminiclostridium sp. nov. MA18.</title>
        <authorList>
            <person name="Rettenmaier R."/>
            <person name="Kowollik M.-L."/>
            <person name="Liebl W."/>
            <person name="Zverlov V."/>
        </authorList>
    </citation>
    <scope>NUCLEOTIDE SEQUENCE [LARGE SCALE GENOMIC DNA]</scope>
    <source>
        <strain evidence="16 17">MA18</strain>
    </source>
</reference>
<evidence type="ECO:0000256" key="12">
    <source>
        <dbReference type="ARBA" id="ARBA00039754"/>
    </source>
</evidence>
<evidence type="ECO:0000256" key="9">
    <source>
        <dbReference type="ARBA" id="ARBA00023316"/>
    </source>
</evidence>
<name>A0A4U7JNH2_9FIRM</name>
<dbReference type="KEGG" id="rher:EHE19_008180"/>
<dbReference type="InterPro" id="IPR005750">
    <property type="entry name" value="UDP_GlcNAc_COvinyl_MurA"/>
</dbReference>
<dbReference type="InterPro" id="IPR013792">
    <property type="entry name" value="RNA3'P_cycl/enolpyr_Trfase_a/b"/>
</dbReference>
<keyword evidence="9" id="KW-0961">Cell wall biogenesis/degradation</keyword>
<dbReference type="NCBIfam" id="TIGR01072">
    <property type="entry name" value="murA"/>
    <property type="match status" value="1"/>
</dbReference>
<evidence type="ECO:0000256" key="14">
    <source>
        <dbReference type="NCBIfam" id="TIGR01072"/>
    </source>
</evidence>
<accession>A0A4U7JNH2</accession>
<dbReference type="GO" id="GO:0008760">
    <property type="term" value="F:UDP-N-acetylglucosamine 1-carboxyvinyltransferase activity"/>
    <property type="evidence" value="ECO:0007669"/>
    <property type="project" value="UniProtKB-UniRule"/>
</dbReference>
<gene>
    <name evidence="16" type="primary">murA</name>
    <name evidence="16" type="ORF">EHE19_008180</name>
</gene>
<dbReference type="PANTHER" id="PTHR43783:SF1">
    <property type="entry name" value="UDP-N-ACETYLGLUCOSAMINE 1-CARBOXYVINYLTRANSFERASE"/>
    <property type="match status" value="1"/>
</dbReference>
<dbReference type="InterPro" id="IPR001986">
    <property type="entry name" value="Enolpyruvate_Tfrase_dom"/>
</dbReference>
<dbReference type="GO" id="GO:0051301">
    <property type="term" value="P:cell division"/>
    <property type="evidence" value="ECO:0007669"/>
    <property type="project" value="UniProtKB-KW"/>
</dbReference>
<keyword evidence="6" id="KW-0133">Cell shape</keyword>
<dbReference type="PANTHER" id="PTHR43783">
    <property type="entry name" value="UDP-N-ACETYLGLUCOSAMINE 1-CARBOXYVINYLTRANSFERASE"/>
    <property type="match status" value="1"/>
</dbReference>
<evidence type="ECO:0000256" key="5">
    <source>
        <dbReference type="ARBA" id="ARBA00022679"/>
    </source>
</evidence>
<dbReference type="EMBL" id="CP061336">
    <property type="protein sequence ID" value="QNU68367.1"/>
    <property type="molecule type" value="Genomic_DNA"/>
</dbReference>
<evidence type="ECO:0000256" key="8">
    <source>
        <dbReference type="ARBA" id="ARBA00023306"/>
    </source>
</evidence>
<dbReference type="GO" id="GO:0019277">
    <property type="term" value="P:UDP-N-acetylgalactosamine biosynthetic process"/>
    <property type="evidence" value="ECO:0007669"/>
    <property type="project" value="InterPro"/>
</dbReference>
<evidence type="ECO:0000256" key="4">
    <source>
        <dbReference type="ARBA" id="ARBA00022618"/>
    </source>
</evidence>
<dbReference type="SUPFAM" id="SSF55205">
    <property type="entry name" value="EPT/RTPC-like"/>
    <property type="match status" value="1"/>
</dbReference>
<evidence type="ECO:0000313" key="17">
    <source>
        <dbReference type="Proteomes" id="UP000306409"/>
    </source>
</evidence>
<dbReference type="GO" id="GO:0008360">
    <property type="term" value="P:regulation of cell shape"/>
    <property type="evidence" value="ECO:0007669"/>
    <property type="project" value="UniProtKB-KW"/>
</dbReference>
<dbReference type="Gene3D" id="3.65.10.10">
    <property type="entry name" value="Enolpyruvate transferase domain"/>
    <property type="match status" value="2"/>
</dbReference>
<dbReference type="AlphaFoldDB" id="A0A4U7JNH2"/>
<proteinExistence type="inferred from homology"/>
<dbReference type="Proteomes" id="UP000306409">
    <property type="component" value="Chromosome"/>
</dbReference>
<evidence type="ECO:0000256" key="7">
    <source>
        <dbReference type="ARBA" id="ARBA00022984"/>
    </source>
</evidence>
<keyword evidence="3" id="KW-0963">Cytoplasm</keyword>
<evidence type="ECO:0000256" key="13">
    <source>
        <dbReference type="ARBA" id="ARBA00047527"/>
    </source>
</evidence>
<comment type="catalytic activity">
    <reaction evidence="13">
        <text>phosphoenolpyruvate + UDP-N-acetyl-alpha-D-glucosamine = UDP-N-acetyl-3-O-(1-carboxyvinyl)-alpha-D-glucosamine + phosphate</text>
        <dbReference type="Rhea" id="RHEA:18681"/>
        <dbReference type="ChEBI" id="CHEBI:43474"/>
        <dbReference type="ChEBI" id="CHEBI:57705"/>
        <dbReference type="ChEBI" id="CHEBI:58702"/>
        <dbReference type="ChEBI" id="CHEBI:68483"/>
        <dbReference type="EC" id="2.5.1.7"/>
    </reaction>
</comment>
<evidence type="ECO:0000313" key="16">
    <source>
        <dbReference type="EMBL" id="QNU68367.1"/>
    </source>
</evidence>
<comment type="subcellular location">
    <subcellularLocation>
        <location evidence="1">Cytoplasm</location>
    </subcellularLocation>
</comment>
<keyword evidence="5 16" id="KW-0808">Transferase</keyword>
<dbReference type="GO" id="GO:0009252">
    <property type="term" value="P:peptidoglycan biosynthetic process"/>
    <property type="evidence" value="ECO:0007669"/>
    <property type="project" value="UniProtKB-UniRule"/>
</dbReference>
<dbReference type="RefSeq" id="WP_137696403.1">
    <property type="nucleotide sequence ID" value="NZ_CP061336.1"/>
</dbReference>
<evidence type="ECO:0000256" key="11">
    <source>
        <dbReference type="ARBA" id="ARBA00039108"/>
    </source>
</evidence>
<comment type="similarity">
    <text evidence="10">Belongs to the EPSP synthase family. MurA subfamily.</text>
</comment>
<sequence>MLFRVEKPTSVCANIVTHSGGCEIGPRPIDLHLKALRSLGAKINDTNGGYISCETDGLKGCEIYLDYPSVGATENAMIAAVYAQGDTIIRNAAKEPEIIDLQNFLQKIGAKVTGAGSSVIRIKGYEKKLTKVEHTVIPDRIISGTYMVASAITGGNVTIKDIIPEHIISIASVLRDIGCQINIKRNDIQVISGTKLDAIEVIRTLPYPGFPTDMQAQMMALLTLCKGTSIIIETIFESRYKHVDELLKMGANIRIDGRMAVIKGVNRLNGAQVVARDLRGGAALILAGLAAHGETTITGLEHIDRGYYKVEEKLSELGAEIIRI</sequence>
<protein>
    <recommendedName>
        <fullName evidence="12 14">UDP-N-acetylglucosamine 1-carboxyvinyltransferase</fullName>
        <ecNumber evidence="11 14">2.5.1.7</ecNumber>
    </recommendedName>
</protein>
<dbReference type="NCBIfam" id="NF006873">
    <property type="entry name" value="PRK09369.1"/>
    <property type="match status" value="1"/>
</dbReference>
<keyword evidence="4" id="KW-0132">Cell division</keyword>
<keyword evidence="7" id="KW-0573">Peptidoglycan synthesis</keyword>
<comment type="pathway">
    <text evidence="2">Cell wall biogenesis; peptidoglycan biosynthesis.</text>
</comment>
<keyword evidence="17" id="KW-1185">Reference proteome</keyword>
<organism evidence="16 17">
    <name type="scientific">Ruminiclostridium herbifermentans</name>
    <dbReference type="NCBI Taxonomy" id="2488810"/>
    <lineage>
        <taxon>Bacteria</taxon>
        <taxon>Bacillati</taxon>
        <taxon>Bacillota</taxon>
        <taxon>Clostridia</taxon>
        <taxon>Eubacteriales</taxon>
        <taxon>Oscillospiraceae</taxon>
        <taxon>Ruminiclostridium</taxon>
    </lineage>
</organism>
<evidence type="ECO:0000256" key="6">
    <source>
        <dbReference type="ARBA" id="ARBA00022960"/>
    </source>
</evidence>
<dbReference type="GO" id="GO:0071555">
    <property type="term" value="P:cell wall organization"/>
    <property type="evidence" value="ECO:0007669"/>
    <property type="project" value="UniProtKB-KW"/>
</dbReference>
<dbReference type="Pfam" id="PF00275">
    <property type="entry name" value="EPSP_synthase"/>
    <property type="match status" value="1"/>
</dbReference>
<evidence type="ECO:0000256" key="1">
    <source>
        <dbReference type="ARBA" id="ARBA00004496"/>
    </source>
</evidence>
<evidence type="ECO:0000256" key="10">
    <source>
        <dbReference type="ARBA" id="ARBA00038367"/>
    </source>
</evidence>
<dbReference type="InterPro" id="IPR036968">
    <property type="entry name" value="Enolpyruvate_Tfrase_sf"/>
</dbReference>
<keyword evidence="8" id="KW-0131">Cell cycle</keyword>
<dbReference type="GO" id="GO:0005737">
    <property type="term" value="C:cytoplasm"/>
    <property type="evidence" value="ECO:0007669"/>
    <property type="project" value="UniProtKB-SubCell"/>
</dbReference>
<dbReference type="InterPro" id="IPR050068">
    <property type="entry name" value="MurA_subfamily"/>
</dbReference>
<evidence type="ECO:0000259" key="15">
    <source>
        <dbReference type="Pfam" id="PF00275"/>
    </source>
</evidence>
<dbReference type="OrthoDB" id="9803760at2"/>
<dbReference type="CDD" id="cd01555">
    <property type="entry name" value="UdpNAET"/>
    <property type="match status" value="1"/>
</dbReference>
<evidence type="ECO:0000256" key="2">
    <source>
        <dbReference type="ARBA" id="ARBA00004752"/>
    </source>
</evidence>
<dbReference type="EC" id="2.5.1.7" evidence="11 14"/>
<feature type="domain" description="Enolpyruvate transferase" evidence="15">
    <location>
        <begin position="13"/>
        <end position="314"/>
    </location>
</feature>
<evidence type="ECO:0000256" key="3">
    <source>
        <dbReference type="ARBA" id="ARBA00022490"/>
    </source>
</evidence>